<comment type="caution">
    <text evidence="2">The sequence shown here is derived from an EMBL/GenBank/DDBJ whole genome shotgun (WGS) entry which is preliminary data.</text>
</comment>
<reference evidence="2" key="1">
    <citation type="submission" date="2021-06" db="EMBL/GenBank/DDBJ databases">
        <authorList>
            <person name="Kallberg Y."/>
            <person name="Tangrot J."/>
            <person name="Rosling A."/>
        </authorList>
    </citation>
    <scope>NUCLEOTIDE SEQUENCE</scope>
    <source>
        <strain evidence="2">FL966</strain>
    </source>
</reference>
<evidence type="ECO:0000313" key="3">
    <source>
        <dbReference type="Proteomes" id="UP000789759"/>
    </source>
</evidence>
<dbReference type="Proteomes" id="UP000789759">
    <property type="component" value="Unassembled WGS sequence"/>
</dbReference>
<evidence type="ECO:0000313" key="2">
    <source>
        <dbReference type="EMBL" id="CAG8664582.1"/>
    </source>
</evidence>
<dbReference type="PANTHER" id="PTHR28060:SF1">
    <property type="entry name" value="ATP SYNTHASE SUBUNIT J, MITOCHONDRIAL"/>
    <property type="match status" value="1"/>
</dbReference>
<accession>A0A9N9E8K5</accession>
<protein>
    <submittedName>
        <fullName evidence="2">14933_t:CDS:1</fullName>
    </submittedName>
</protein>
<organism evidence="2 3">
    <name type="scientific">Cetraspora pellucida</name>
    <dbReference type="NCBI Taxonomy" id="1433469"/>
    <lineage>
        <taxon>Eukaryota</taxon>
        <taxon>Fungi</taxon>
        <taxon>Fungi incertae sedis</taxon>
        <taxon>Mucoromycota</taxon>
        <taxon>Glomeromycotina</taxon>
        <taxon>Glomeromycetes</taxon>
        <taxon>Diversisporales</taxon>
        <taxon>Gigasporaceae</taxon>
        <taxon>Cetraspora</taxon>
    </lineage>
</organism>
<dbReference type="EMBL" id="CAJVQA010007966">
    <property type="protein sequence ID" value="CAG8664582.1"/>
    <property type="molecule type" value="Genomic_DNA"/>
</dbReference>
<gene>
    <name evidence="2" type="ORF">CPELLU_LOCUS9965</name>
</gene>
<dbReference type="GO" id="GO:0046933">
    <property type="term" value="F:proton-transporting ATP synthase activity, rotational mechanism"/>
    <property type="evidence" value="ECO:0007669"/>
    <property type="project" value="TreeGrafter"/>
</dbReference>
<dbReference type="Pfam" id="PF04911">
    <property type="entry name" value="ATP-synt_J"/>
    <property type="match status" value="1"/>
</dbReference>
<dbReference type="InterPro" id="IPR006995">
    <property type="entry name" value="ATP_synth_F0_jsu"/>
</dbReference>
<feature type="region of interest" description="Disordered" evidence="1">
    <location>
        <begin position="40"/>
        <end position="65"/>
    </location>
</feature>
<evidence type="ECO:0000256" key="1">
    <source>
        <dbReference type="SAM" id="MobiDB-lite"/>
    </source>
</evidence>
<feature type="compositionally biased region" description="Basic residues" evidence="1">
    <location>
        <begin position="52"/>
        <end position="65"/>
    </location>
</feature>
<dbReference type="OrthoDB" id="5520611at2759"/>
<dbReference type="AlphaFoldDB" id="A0A9N9E8K5"/>
<dbReference type="GO" id="GO:0045259">
    <property type="term" value="C:proton-transporting ATP synthase complex"/>
    <property type="evidence" value="ECO:0007669"/>
    <property type="project" value="InterPro"/>
</dbReference>
<name>A0A9N9E8K5_9GLOM</name>
<keyword evidence="3" id="KW-1185">Reference proteome</keyword>
<sequence>MAFLGFRRFPTPIIKPMWPFMASASIALYLLHKIETAGQSVPPYDVDPRNPRALHNKKLKEHSGH</sequence>
<dbReference type="PANTHER" id="PTHR28060">
    <property type="entry name" value="ATP SYNTHASE SUBUNIT J, MITOCHONDRIAL"/>
    <property type="match status" value="1"/>
</dbReference>
<proteinExistence type="predicted"/>